<dbReference type="GO" id="GO:0045505">
    <property type="term" value="F:dynein intermediate chain binding"/>
    <property type="evidence" value="ECO:0007669"/>
    <property type="project" value="TreeGrafter"/>
</dbReference>
<dbReference type="PANTHER" id="PTHR21255:SF7">
    <property type="entry name" value="DYNEIN LIGHT CHAIN TCTEX-TYPE PROTEIN 2B"/>
    <property type="match status" value="1"/>
</dbReference>
<dbReference type="CDD" id="cd21459">
    <property type="entry name" value="DLC-like_TCTEX1D2"/>
    <property type="match status" value="1"/>
</dbReference>
<dbReference type="GO" id="GO:0007018">
    <property type="term" value="P:microtubule-based movement"/>
    <property type="evidence" value="ECO:0007669"/>
    <property type="project" value="TreeGrafter"/>
</dbReference>
<feature type="compositionally biased region" description="Basic residues" evidence="1">
    <location>
        <begin position="1"/>
        <end position="10"/>
    </location>
</feature>
<reference evidence="2" key="1">
    <citation type="submission" date="2023-07" db="EMBL/GenBank/DDBJ databases">
        <authorList>
            <consortium name="AG Swart"/>
            <person name="Singh M."/>
            <person name="Singh A."/>
            <person name="Seah K."/>
            <person name="Emmerich C."/>
        </authorList>
    </citation>
    <scope>NUCLEOTIDE SEQUENCE</scope>
    <source>
        <strain evidence="2">DP1</strain>
    </source>
</reference>
<organism evidence="2 3">
    <name type="scientific">Euplotes crassus</name>
    <dbReference type="NCBI Taxonomy" id="5936"/>
    <lineage>
        <taxon>Eukaryota</taxon>
        <taxon>Sar</taxon>
        <taxon>Alveolata</taxon>
        <taxon>Ciliophora</taxon>
        <taxon>Intramacronucleata</taxon>
        <taxon>Spirotrichea</taxon>
        <taxon>Hypotrichia</taxon>
        <taxon>Euplotida</taxon>
        <taxon>Euplotidae</taxon>
        <taxon>Moneuplotes</taxon>
    </lineage>
</organism>
<dbReference type="AlphaFoldDB" id="A0AAD2D7Z6"/>
<name>A0AAD2D7Z6_EUPCR</name>
<dbReference type="InterPro" id="IPR005334">
    <property type="entry name" value="Tctex-1-like"/>
</dbReference>
<dbReference type="GO" id="GO:0005868">
    <property type="term" value="C:cytoplasmic dynein complex"/>
    <property type="evidence" value="ECO:0007669"/>
    <property type="project" value="TreeGrafter"/>
</dbReference>
<evidence type="ECO:0000256" key="1">
    <source>
        <dbReference type="SAM" id="MobiDB-lite"/>
    </source>
</evidence>
<protein>
    <submittedName>
        <fullName evidence="2">Uncharacterized protein</fullName>
    </submittedName>
</protein>
<evidence type="ECO:0000313" key="2">
    <source>
        <dbReference type="EMBL" id="CAI2384664.1"/>
    </source>
</evidence>
<dbReference type="GO" id="GO:0005737">
    <property type="term" value="C:cytoplasm"/>
    <property type="evidence" value="ECO:0007669"/>
    <property type="project" value="TreeGrafter"/>
</dbReference>
<dbReference type="PANTHER" id="PTHR21255">
    <property type="entry name" value="T-COMPLEX-ASSOCIATED-TESTIS-EXPRESSED 1/ DYNEIN LIGHT CHAIN"/>
    <property type="match status" value="1"/>
</dbReference>
<dbReference type="Pfam" id="PF03645">
    <property type="entry name" value="Tctex-1"/>
    <property type="match status" value="1"/>
</dbReference>
<dbReference type="Gene3D" id="3.30.1140.40">
    <property type="entry name" value="Tctex-1"/>
    <property type="match status" value="1"/>
</dbReference>
<comment type="caution">
    <text evidence="2">The sequence shown here is derived from an EMBL/GenBank/DDBJ whole genome shotgun (WGS) entry which is preliminary data.</text>
</comment>
<gene>
    <name evidence="2" type="ORF">ECRASSUSDP1_LOCUS26198</name>
</gene>
<accession>A0AAD2D7Z6</accession>
<dbReference type="EMBL" id="CAMPGE010027000">
    <property type="protein sequence ID" value="CAI2384664.1"/>
    <property type="molecule type" value="Genomic_DNA"/>
</dbReference>
<evidence type="ECO:0000313" key="3">
    <source>
        <dbReference type="Proteomes" id="UP001295684"/>
    </source>
</evidence>
<feature type="region of interest" description="Disordered" evidence="1">
    <location>
        <begin position="1"/>
        <end position="22"/>
    </location>
</feature>
<proteinExistence type="predicted"/>
<dbReference type="Proteomes" id="UP001295684">
    <property type="component" value="Unassembled WGS sequence"/>
</dbReference>
<dbReference type="InterPro" id="IPR038586">
    <property type="entry name" value="Tctex-1-like_sf"/>
</dbReference>
<keyword evidence="3" id="KW-1185">Reference proteome</keyword>
<sequence>MSKNKSKVKVPQKTYPTGPDFKGKFRPGEALVKVKEIVDSKLEGASYTQDKLSLWNTEICNDIRHELKGLAKDRYKYVVQAWCGENKNQGIRVGSRCLWDKTSDDVCYYSFKNDSIVFLVAIYALYLY</sequence>